<evidence type="ECO:0000256" key="6">
    <source>
        <dbReference type="SAM" id="Phobius"/>
    </source>
</evidence>
<dbReference type="GeneID" id="67017779"/>
<evidence type="ECO:0000256" key="4">
    <source>
        <dbReference type="ARBA" id="ARBA00023136"/>
    </source>
</evidence>
<evidence type="ECO:0000259" key="7">
    <source>
        <dbReference type="PROSITE" id="PS50850"/>
    </source>
</evidence>
<dbReference type="EMBL" id="CAJRGZ010000019">
    <property type="protein sequence ID" value="CAG5160995.1"/>
    <property type="molecule type" value="Genomic_DNA"/>
</dbReference>
<evidence type="ECO:0000256" key="1">
    <source>
        <dbReference type="ARBA" id="ARBA00004141"/>
    </source>
</evidence>
<dbReference type="GO" id="GO:0022857">
    <property type="term" value="F:transmembrane transporter activity"/>
    <property type="evidence" value="ECO:0007669"/>
    <property type="project" value="InterPro"/>
</dbReference>
<evidence type="ECO:0000256" key="2">
    <source>
        <dbReference type="ARBA" id="ARBA00022692"/>
    </source>
</evidence>
<sequence length="143" mass="15605">MATQSPPGTVVGTQPPTFTQDTEKDVLPAASKTSEYADAEKNYNPKSIKFWLIIISVYLSFFLVALDRMIIATAIPAITNTYGSITDIGWYGSGYMLTCAIFNPLFGKIYQLYDTKWTFLVSIFIFEAGSALCGAAPTSAVCK</sequence>
<keyword evidence="4 6" id="KW-0472">Membrane</keyword>
<dbReference type="Pfam" id="PF07690">
    <property type="entry name" value="MFS_1"/>
    <property type="match status" value="1"/>
</dbReference>
<dbReference type="SUPFAM" id="SSF103473">
    <property type="entry name" value="MFS general substrate transporter"/>
    <property type="match status" value="1"/>
</dbReference>
<comment type="subcellular location">
    <subcellularLocation>
        <location evidence="1">Membrane</location>
        <topology evidence="1">Multi-pass membrane protein</topology>
    </subcellularLocation>
</comment>
<dbReference type="GO" id="GO:0005886">
    <property type="term" value="C:plasma membrane"/>
    <property type="evidence" value="ECO:0007669"/>
    <property type="project" value="TreeGrafter"/>
</dbReference>
<evidence type="ECO:0000256" key="5">
    <source>
        <dbReference type="SAM" id="MobiDB-lite"/>
    </source>
</evidence>
<keyword evidence="9" id="KW-1185">Reference proteome</keyword>
<feature type="transmembrane region" description="Helical" evidence="6">
    <location>
        <begin position="50"/>
        <end position="76"/>
    </location>
</feature>
<evidence type="ECO:0000313" key="8">
    <source>
        <dbReference type="EMBL" id="CAG5160995.1"/>
    </source>
</evidence>
<proteinExistence type="predicted"/>
<dbReference type="Proteomes" id="UP000676310">
    <property type="component" value="Unassembled WGS sequence"/>
</dbReference>
<evidence type="ECO:0000256" key="3">
    <source>
        <dbReference type="ARBA" id="ARBA00022989"/>
    </source>
</evidence>
<comment type="caution">
    <text evidence="8">The sequence shown here is derived from an EMBL/GenBank/DDBJ whole genome shotgun (WGS) entry which is preliminary data.</text>
</comment>
<feature type="region of interest" description="Disordered" evidence="5">
    <location>
        <begin position="1"/>
        <end position="21"/>
    </location>
</feature>
<feature type="transmembrane region" description="Helical" evidence="6">
    <location>
        <begin position="118"/>
        <end position="137"/>
    </location>
</feature>
<keyword evidence="3 6" id="KW-1133">Transmembrane helix</keyword>
<gene>
    <name evidence="8" type="ORF">ALTATR162_LOCUS5945</name>
</gene>
<evidence type="ECO:0000313" key="9">
    <source>
        <dbReference type="Proteomes" id="UP000676310"/>
    </source>
</evidence>
<reference evidence="8" key="1">
    <citation type="submission" date="2021-05" db="EMBL/GenBank/DDBJ databases">
        <authorList>
            <person name="Stam R."/>
        </authorList>
    </citation>
    <scope>NUCLEOTIDE SEQUENCE</scope>
    <source>
        <strain evidence="8">CS162</strain>
    </source>
</reference>
<feature type="transmembrane region" description="Helical" evidence="6">
    <location>
        <begin position="88"/>
        <end position="106"/>
    </location>
</feature>
<dbReference type="RefSeq" id="XP_043169500.1">
    <property type="nucleotide sequence ID" value="XM_043313565.1"/>
</dbReference>
<dbReference type="InterPro" id="IPR020846">
    <property type="entry name" value="MFS_dom"/>
</dbReference>
<dbReference type="PANTHER" id="PTHR23501">
    <property type="entry name" value="MAJOR FACILITATOR SUPERFAMILY"/>
    <property type="match status" value="1"/>
</dbReference>
<feature type="compositionally biased region" description="Low complexity" evidence="5">
    <location>
        <begin position="1"/>
        <end position="20"/>
    </location>
</feature>
<keyword evidence="2 6" id="KW-0812">Transmembrane</keyword>
<organism evidence="8 9">
    <name type="scientific">Alternaria atra</name>
    <dbReference type="NCBI Taxonomy" id="119953"/>
    <lineage>
        <taxon>Eukaryota</taxon>
        <taxon>Fungi</taxon>
        <taxon>Dikarya</taxon>
        <taxon>Ascomycota</taxon>
        <taxon>Pezizomycotina</taxon>
        <taxon>Dothideomycetes</taxon>
        <taxon>Pleosporomycetidae</taxon>
        <taxon>Pleosporales</taxon>
        <taxon>Pleosporineae</taxon>
        <taxon>Pleosporaceae</taxon>
        <taxon>Alternaria</taxon>
        <taxon>Alternaria sect. Ulocladioides</taxon>
    </lineage>
</organism>
<dbReference type="PROSITE" id="PS50850">
    <property type="entry name" value="MFS"/>
    <property type="match status" value="1"/>
</dbReference>
<dbReference type="InterPro" id="IPR011701">
    <property type="entry name" value="MFS"/>
</dbReference>
<accession>A0A8J2I3K8</accession>
<dbReference type="PANTHER" id="PTHR23501:SF201">
    <property type="entry name" value="MFS AFLATOXIN EFFLUX PUMP"/>
    <property type="match status" value="1"/>
</dbReference>
<dbReference type="InterPro" id="IPR036259">
    <property type="entry name" value="MFS_trans_sf"/>
</dbReference>
<dbReference type="Gene3D" id="1.20.1250.20">
    <property type="entry name" value="MFS general substrate transporter like domains"/>
    <property type="match status" value="1"/>
</dbReference>
<name>A0A8J2I3K8_9PLEO</name>
<dbReference type="OrthoDB" id="10021397at2759"/>
<dbReference type="AlphaFoldDB" id="A0A8J2I3K8"/>
<protein>
    <recommendedName>
        <fullName evidence="7">Major facilitator superfamily (MFS) profile domain-containing protein</fullName>
    </recommendedName>
</protein>
<feature type="domain" description="Major facilitator superfamily (MFS) profile" evidence="7">
    <location>
        <begin position="53"/>
        <end position="143"/>
    </location>
</feature>